<keyword evidence="2" id="KW-1185">Reference proteome</keyword>
<evidence type="ECO:0000313" key="2">
    <source>
        <dbReference type="Proteomes" id="UP001304895"/>
    </source>
</evidence>
<dbReference type="EMBL" id="MU853403">
    <property type="protein sequence ID" value="KAK4136883.1"/>
    <property type="molecule type" value="Genomic_DNA"/>
</dbReference>
<protein>
    <submittedName>
        <fullName evidence="1">Uncharacterized protein</fullName>
    </submittedName>
</protein>
<comment type="caution">
    <text evidence="1">The sequence shown here is derived from an EMBL/GenBank/DDBJ whole genome shotgun (WGS) entry which is preliminary data.</text>
</comment>
<sequence length="130" mass="14426">MVVCAYALVPQERVVTRDGSGSRTAKTYNTRDSPVVTHLSTGLALTGLSRGERTGSRIFLWVWSYVMVRSGISIQEHAGLAMTWHTPSVLHRGQKYHKAPPYSGKTVLATIPRCQQRFVPKIILVLFSAD</sequence>
<reference evidence="1" key="1">
    <citation type="journal article" date="2023" name="Mol. Phylogenet. Evol.">
        <title>Genome-scale phylogeny and comparative genomics of the fungal order Sordariales.</title>
        <authorList>
            <person name="Hensen N."/>
            <person name="Bonometti L."/>
            <person name="Westerberg I."/>
            <person name="Brannstrom I.O."/>
            <person name="Guillou S."/>
            <person name="Cros-Aarteil S."/>
            <person name="Calhoun S."/>
            <person name="Haridas S."/>
            <person name="Kuo A."/>
            <person name="Mondo S."/>
            <person name="Pangilinan J."/>
            <person name="Riley R."/>
            <person name="LaButti K."/>
            <person name="Andreopoulos B."/>
            <person name="Lipzen A."/>
            <person name="Chen C."/>
            <person name="Yan M."/>
            <person name="Daum C."/>
            <person name="Ng V."/>
            <person name="Clum A."/>
            <person name="Steindorff A."/>
            <person name="Ohm R.A."/>
            <person name="Martin F."/>
            <person name="Silar P."/>
            <person name="Natvig D.O."/>
            <person name="Lalanne C."/>
            <person name="Gautier V."/>
            <person name="Ament-Velasquez S.L."/>
            <person name="Kruys A."/>
            <person name="Hutchinson M.I."/>
            <person name="Powell A.J."/>
            <person name="Barry K."/>
            <person name="Miller A.N."/>
            <person name="Grigoriev I.V."/>
            <person name="Debuchy R."/>
            <person name="Gladieux P."/>
            <person name="Hiltunen Thoren M."/>
            <person name="Johannesson H."/>
        </authorList>
    </citation>
    <scope>NUCLEOTIDE SEQUENCE</scope>
    <source>
        <strain evidence="1">CBS 123565</strain>
    </source>
</reference>
<accession>A0AAN6ZGD8</accession>
<dbReference type="Proteomes" id="UP001304895">
    <property type="component" value="Unassembled WGS sequence"/>
</dbReference>
<reference evidence="1" key="2">
    <citation type="submission" date="2023-05" db="EMBL/GenBank/DDBJ databases">
        <authorList>
            <consortium name="Lawrence Berkeley National Laboratory"/>
            <person name="Steindorff A."/>
            <person name="Hensen N."/>
            <person name="Bonometti L."/>
            <person name="Westerberg I."/>
            <person name="Brannstrom I.O."/>
            <person name="Guillou S."/>
            <person name="Cros-Aarteil S."/>
            <person name="Calhoun S."/>
            <person name="Haridas S."/>
            <person name="Kuo A."/>
            <person name="Mondo S."/>
            <person name="Pangilinan J."/>
            <person name="Riley R."/>
            <person name="Labutti K."/>
            <person name="Andreopoulos B."/>
            <person name="Lipzen A."/>
            <person name="Chen C."/>
            <person name="Yanf M."/>
            <person name="Daum C."/>
            <person name="Ng V."/>
            <person name="Clum A."/>
            <person name="Ohm R."/>
            <person name="Martin F."/>
            <person name="Silar P."/>
            <person name="Natvig D."/>
            <person name="Lalanne C."/>
            <person name="Gautier V."/>
            <person name="Ament-Velasquez S.L."/>
            <person name="Kruys A."/>
            <person name="Hutchinson M.I."/>
            <person name="Powell A.J."/>
            <person name="Barry K."/>
            <person name="Miller A.N."/>
            <person name="Grigoriev I.V."/>
            <person name="Debuchy R."/>
            <person name="Gladieux P."/>
            <person name="Thoren M.H."/>
            <person name="Johannesson H."/>
        </authorList>
    </citation>
    <scope>NUCLEOTIDE SEQUENCE</scope>
    <source>
        <strain evidence="1">CBS 123565</strain>
    </source>
</reference>
<dbReference type="AlphaFoldDB" id="A0AAN6ZGD8"/>
<proteinExistence type="predicted"/>
<evidence type="ECO:0000313" key="1">
    <source>
        <dbReference type="EMBL" id="KAK4136883.1"/>
    </source>
</evidence>
<name>A0AAN6ZGD8_9PEZI</name>
<gene>
    <name evidence="1" type="ORF">BT67DRAFT_193538</name>
</gene>
<organism evidence="1 2">
    <name type="scientific">Trichocladium antarcticum</name>
    <dbReference type="NCBI Taxonomy" id="1450529"/>
    <lineage>
        <taxon>Eukaryota</taxon>
        <taxon>Fungi</taxon>
        <taxon>Dikarya</taxon>
        <taxon>Ascomycota</taxon>
        <taxon>Pezizomycotina</taxon>
        <taxon>Sordariomycetes</taxon>
        <taxon>Sordariomycetidae</taxon>
        <taxon>Sordariales</taxon>
        <taxon>Chaetomiaceae</taxon>
        <taxon>Trichocladium</taxon>
    </lineage>
</organism>